<keyword evidence="3" id="KW-0963">Cytoplasm</keyword>
<dbReference type="GO" id="GO:0005737">
    <property type="term" value="C:cytoplasm"/>
    <property type="evidence" value="ECO:0007669"/>
    <property type="project" value="UniProtKB-SubCell"/>
</dbReference>
<comment type="subunit">
    <text evidence="3">Heptamer of 7 subunits arranged in a ring. Interacts with the chaperonin GroEL.</text>
</comment>
<dbReference type="GO" id="GO:0044183">
    <property type="term" value="F:protein folding chaperone"/>
    <property type="evidence" value="ECO:0007669"/>
    <property type="project" value="InterPro"/>
</dbReference>
<reference evidence="5 6" key="1">
    <citation type="journal article" date="2015" name="Nature">
        <title>rRNA introns, odd ribosomes, and small enigmatic genomes across a large radiation of phyla.</title>
        <authorList>
            <person name="Brown C.T."/>
            <person name="Hug L.A."/>
            <person name="Thomas B.C."/>
            <person name="Sharon I."/>
            <person name="Castelle C.J."/>
            <person name="Singh A."/>
            <person name="Wilkins M.J."/>
            <person name="Williams K.H."/>
            <person name="Banfield J.F."/>
        </authorList>
    </citation>
    <scope>NUCLEOTIDE SEQUENCE [LARGE SCALE GENOMIC DNA]</scope>
</reference>
<dbReference type="FunFam" id="2.30.33.40:FF:000001">
    <property type="entry name" value="10 kDa chaperonin"/>
    <property type="match status" value="1"/>
</dbReference>
<dbReference type="GO" id="GO:0051087">
    <property type="term" value="F:protein-folding chaperone binding"/>
    <property type="evidence" value="ECO:0007669"/>
    <property type="project" value="TreeGrafter"/>
</dbReference>
<accession>A0A0G1A8J7</accession>
<evidence type="ECO:0000313" key="5">
    <source>
        <dbReference type="EMBL" id="KKS57249.1"/>
    </source>
</evidence>
<comment type="similarity">
    <text evidence="1 3 4">Belongs to the GroES chaperonin family.</text>
</comment>
<dbReference type="InterPro" id="IPR037124">
    <property type="entry name" value="Chaperonin_GroES_sf"/>
</dbReference>
<dbReference type="AlphaFoldDB" id="A0A0G1A8J7"/>
<evidence type="ECO:0000256" key="3">
    <source>
        <dbReference type="HAMAP-Rule" id="MF_00580"/>
    </source>
</evidence>
<dbReference type="HAMAP" id="MF_00580">
    <property type="entry name" value="CH10"/>
    <property type="match status" value="1"/>
</dbReference>
<dbReference type="Pfam" id="PF00166">
    <property type="entry name" value="Cpn10"/>
    <property type="match status" value="1"/>
</dbReference>
<dbReference type="Gene3D" id="2.30.33.40">
    <property type="entry name" value="GroES chaperonin"/>
    <property type="match status" value="1"/>
</dbReference>
<dbReference type="Proteomes" id="UP000034837">
    <property type="component" value="Unassembled WGS sequence"/>
</dbReference>
<comment type="function">
    <text evidence="3 4">Together with the chaperonin GroEL, plays an essential role in assisting protein folding. The GroEL-GroES system forms a nano-cage that allows encapsulation of the non-native substrate proteins and provides a physical environment optimized to promote and accelerate protein folding. GroES binds to the apical surface of the GroEL ring, thereby capping the opening of the GroEL channel.</text>
</comment>
<dbReference type="PANTHER" id="PTHR10772:SF58">
    <property type="entry name" value="CO-CHAPERONIN GROES"/>
    <property type="match status" value="1"/>
</dbReference>
<dbReference type="SUPFAM" id="SSF50129">
    <property type="entry name" value="GroES-like"/>
    <property type="match status" value="1"/>
</dbReference>
<gene>
    <name evidence="3" type="primary">groES</name>
    <name evidence="3" type="synonym">groS</name>
    <name evidence="5" type="ORF">UV20_C0002G0038</name>
</gene>
<dbReference type="InterPro" id="IPR011032">
    <property type="entry name" value="GroES-like_sf"/>
</dbReference>
<dbReference type="NCBIfam" id="NF001531">
    <property type="entry name" value="PRK00364.2-2"/>
    <property type="match status" value="1"/>
</dbReference>
<dbReference type="EMBL" id="LCDO01000002">
    <property type="protein sequence ID" value="KKS57249.1"/>
    <property type="molecule type" value="Genomic_DNA"/>
</dbReference>
<dbReference type="PANTHER" id="PTHR10772">
    <property type="entry name" value="10 KDA HEAT SHOCK PROTEIN"/>
    <property type="match status" value="1"/>
</dbReference>
<organism evidence="5 6">
    <name type="scientific">Candidatus Magasanikbacteria bacterium GW2011_GWA2_42_32</name>
    <dbReference type="NCBI Taxonomy" id="1619039"/>
    <lineage>
        <taxon>Bacteria</taxon>
        <taxon>Candidatus Magasanikiibacteriota</taxon>
    </lineage>
</organism>
<name>A0A0G1A8J7_9BACT</name>
<dbReference type="SMART" id="SM00883">
    <property type="entry name" value="Cpn10"/>
    <property type="match status" value="1"/>
</dbReference>
<keyword evidence="2 3" id="KW-0143">Chaperone</keyword>
<evidence type="ECO:0000256" key="4">
    <source>
        <dbReference type="RuleBase" id="RU000535"/>
    </source>
</evidence>
<dbReference type="PRINTS" id="PR00297">
    <property type="entry name" value="CHAPERONIN10"/>
</dbReference>
<dbReference type="InterPro" id="IPR020818">
    <property type="entry name" value="Chaperonin_GroES"/>
</dbReference>
<comment type="caution">
    <text evidence="5">The sequence shown here is derived from an EMBL/GenBank/DDBJ whole genome shotgun (WGS) entry which is preliminary data.</text>
</comment>
<evidence type="ECO:0000256" key="1">
    <source>
        <dbReference type="ARBA" id="ARBA00006975"/>
    </source>
</evidence>
<dbReference type="GO" id="GO:0051082">
    <property type="term" value="F:unfolded protein binding"/>
    <property type="evidence" value="ECO:0007669"/>
    <property type="project" value="TreeGrafter"/>
</dbReference>
<proteinExistence type="inferred from homology"/>
<comment type="subcellular location">
    <subcellularLocation>
        <location evidence="3">Cytoplasm</location>
    </subcellularLocation>
</comment>
<dbReference type="CDD" id="cd00320">
    <property type="entry name" value="cpn10"/>
    <property type="match status" value="1"/>
</dbReference>
<evidence type="ECO:0000256" key="2">
    <source>
        <dbReference type="ARBA" id="ARBA00023186"/>
    </source>
</evidence>
<dbReference type="GO" id="GO:0046872">
    <property type="term" value="F:metal ion binding"/>
    <property type="evidence" value="ECO:0007669"/>
    <property type="project" value="TreeGrafter"/>
</dbReference>
<evidence type="ECO:0000313" key="6">
    <source>
        <dbReference type="Proteomes" id="UP000034837"/>
    </source>
</evidence>
<protein>
    <recommendedName>
        <fullName evidence="3">Co-chaperonin GroES</fullName>
    </recommendedName>
    <alternativeName>
        <fullName evidence="3">10 kDa chaperonin</fullName>
    </alternativeName>
    <alternativeName>
        <fullName evidence="3">Chaperonin-10</fullName>
        <shortName evidence="3">Cpn10</shortName>
    </alternativeName>
</protein>
<sequence length="98" mass="10620">MKNLRPLNDHVIVEAVAGKEEATRAGIILPDTVDKEKPEQGKIVATGPGKLLENGSYAAMSVKVGDTVLFKKYSPDEIKIDNKEFLVLSEGDILAVIE</sequence>
<dbReference type="GO" id="GO:0005524">
    <property type="term" value="F:ATP binding"/>
    <property type="evidence" value="ECO:0007669"/>
    <property type="project" value="InterPro"/>
</dbReference>